<dbReference type="AlphaFoldDB" id="A0A0F9CKW3"/>
<evidence type="ECO:0008006" key="2">
    <source>
        <dbReference type="Google" id="ProtNLM"/>
    </source>
</evidence>
<gene>
    <name evidence="1" type="ORF">LCGC14_2654320</name>
</gene>
<accession>A0A0F9CKW3</accession>
<protein>
    <recommendedName>
        <fullName evidence="2">Rubredoxin-like domain-containing protein</fullName>
    </recommendedName>
</protein>
<sequence>MATKKSNRFPVECLECGKKFTTASMLPACPKCGGSDIEEASDA</sequence>
<evidence type="ECO:0000313" key="1">
    <source>
        <dbReference type="EMBL" id="KKK97281.1"/>
    </source>
</evidence>
<reference evidence="1" key="1">
    <citation type="journal article" date="2015" name="Nature">
        <title>Complex archaea that bridge the gap between prokaryotes and eukaryotes.</title>
        <authorList>
            <person name="Spang A."/>
            <person name="Saw J.H."/>
            <person name="Jorgensen S.L."/>
            <person name="Zaremba-Niedzwiedzka K."/>
            <person name="Martijn J."/>
            <person name="Lind A.E."/>
            <person name="van Eijk R."/>
            <person name="Schleper C."/>
            <person name="Guy L."/>
            <person name="Ettema T.J."/>
        </authorList>
    </citation>
    <scope>NUCLEOTIDE SEQUENCE</scope>
</reference>
<proteinExistence type="predicted"/>
<name>A0A0F9CKW3_9ZZZZ</name>
<comment type="caution">
    <text evidence="1">The sequence shown here is derived from an EMBL/GenBank/DDBJ whole genome shotgun (WGS) entry which is preliminary data.</text>
</comment>
<dbReference type="EMBL" id="LAZR01046119">
    <property type="protein sequence ID" value="KKK97281.1"/>
    <property type="molecule type" value="Genomic_DNA"/>
</dbReference>
<organism evidence="1">
    <name type="scientific">marine sediment metagenome</name>
    <dbReference type="NCBI Taxonomy" id="412755"/>
    <lineage>
        <taxon>unclassified sequences</taxon>
        <taxon>metagenomes</taxon>
        <taxon>ecological metagenomes</taxon>
    </lineage>
</organism>